<dbReference type="Proteomes" id="UP000594261">
    <property type="component" value="Chromosome 3"/>
</dbReference>
<evidence type="ECO:0008006" key="3">
    <source>
        <dbReference type="Google" id="ProtNLM"/>
    </source>
</evidence>
<reference evidence="1 2" key="1">
    <citation type="journal article" date="2016" name="G3 (Bethesda)">
        <title>First Draft Assembly and Annotation of the Genome of a California Endemic Oak Quercus lobata Nee (Fagaceae).</title>
        <authorList>
            <person name="Sork V.L."/>
            <person name="Fitz-Gibbon S.T."/>
            <person name="Puiu D."/>
            <person name="Crepeau M."/>
            <person name="Gugger P.F."/>
            <person name="Sherman R."/>
            <person name="Stevens K."/>
            <person name="Langley C.H."/>
            <person name="Pellegrini M."/>
            <person name="Salzberg S.L."/>
        </authorList>
    </citation>
    <scope>NUCLEOTIDE SEQUENCE [LARGE SCALE GENOMIC DNA]</scope>
    <source>
        <strain evidence="1 2">cv. SW786</strain>
    </source>
</reference>
<dbReference type="EnsemblPlants" id="QL03p058960:mrna">
    <property type="protein sequence ID" value="QL03p058960:mrna:CDS:5"/>
    <property type="gene ID" value="QL03p058960"/>
</dbReference>
<evidence type="ECO:0000313" key="2">
    <source>
        <dbReference type="Proteomes" id="UP000594261"/>
    </source>
</evidence>
<protein>
    <recommendedName>
        <fullName evidence="3">RNase H type-1 domain-containing protein</fullName>
    </recommendedName>
</protein>
<organism evidence="1 2">
    <name type="scientific">Quercus lobata</name>
    <name type="common">Valley oak</name>
    <dbReference type="NCBI Taxonomy" id="97700"/>
    <lineage>
        <taxon>Eukaryota</taxon>
        <taxon>Viridiplantae</taxon>
        <taxon>Streptophyta</taxon>
        <taxon>Embryophyta</taxon>
        <taxon>Tracheophyta</taxon>
        <taxon>Spermatophyta</taxon>
        <taxon>Magnoliopsida</taxon>
        <taxon>eudicotyledons</taxon>
        <taxon>Gunneridae</taxon>
        <taxon>Pentapetalae</taxon>
        <taxon>rosids</taxon>
        <taxon>fabids</taxon>
        <taxon>Fagales</taxon>
        <taxon>Fagaceae</taxon>
        <taxon>Quercus</taxon>
    </lineage>
</organism>
<keyword evidence="2" id="KW-1185">Reference proteome</keyword>
<dbReference type="AlphaFoldDB" id="A0A7N2L9P1"/>
<name>A0A7N2L9P1_QUELO</name>
<sequence length="167" mass="18793">METDLALFFTISWRIWSYGNVIPKEAMESLSEYMQNTVINQTGQVKKVAKWNPPSFRMFKVNIDGAIFKDLGAMIVGMIIRDEKGPLIVPLSNKEQMVHDTESIERIVVIRALSFAKTIGIRGLILGVLLVTMQALRASKPNLSGVWQLIDKAGQNLKDFRVGKLLM</sequence>
<accession>A0A7N2L9P1</accession>
<dbReference type="EMBL" id="LRBV02000003">
    <property type="status" value="NOT_ANNOTATED_CDS"/>
    <property type="molecule type" value="Genomic_DNA"/>
</dbReference>
<proteinExistence type="predicted"/>
<dbReference type="PANTHER" id="PTHR47074">
    <property type="entry name" value="BNAC02G40300D PROTEIN"/>
    <property type="match status" value="1"/>
</dbReference>
<dbReference type="InterPro" id="IPR052929">
    <property type="entry name" value="RNase_H-like_EbsB-rel"/>
</dbReference>
<dbReference type="InParanoid" id="A0A7N2L9P1"/>
<dbReference type="PANTHER" id="PTHR47074:SF48">
    <property type="entry name" value="POLYNUCLEOTIDYL TRANSFERASE, RIBONUCLEASE H-LIKE SUPERFAMILY PROTEIN"/>
    <property type="match status" value="1"/>
</dbReference>
<evidence type="ECO:0000313" key="1">
    <source>
        <dbReference type="EnsemblPlants" id="QL03p058960:mrna:CDS:5"/>
    </source>
</evidence>
<reference evidence="1" key="2">
    <citation type="submission" date="2021-01" db="UniProtKB">
        <authorList>
            <consortium name="EnsemblPlants"/>
        </authorList>
    </citation>
    <scope>IDENTIFICATION</scope>
</reference>
<dbReference type="Gramene" id="QL03p058960:mrna">
    <property type="protein sequence ID" value="QL03p058960:mrna:CDS:5"/>
    <property type="gene ID" value="QL03p058960"/>
</dbReference>